<keyword evidence="1" id="KW-1277">Toxin-antitoxin system</keyword>
<accession>A0A0M4D252</accession>
<organism evidence="2 3">
    <name type="scientific">Desulfuromonas soudanensis</name>
    <dbReference type="NCBI Taxonomy" id="1603606"/>
    <lineage>
        <taxon>Bacteria</taxon>
        <taxon>Pseudomonadati</taxon>
        <taxon>Thermodesulfobacteriota</taxon>
        <taxon>Desulfuromonadia</taxon>
        <taxon>Desulfuromonadales</taxon>
        <taxon>Desulfuromonadaceae</taxon>
        <taxon>Desulfuromonas</taxon>
    </lineage>
</organism>
<dbReference type="Proteomes" id="UP000057158">
    <property type="component" value="Chromosome"/>
</dbReference>
<protein>
    <submittedName>
        <fullName evidence="2">Plasmid stabilization system protein</fullName>
    </submittedName>
</protein>
<dbReference type="PATRIC" id="fig|1603606.3.peg.1685"/>
<dbReference type="RefSeq" id="WP_053550444.1">
    <property type="nucleotide sequence ID" value="NZ_CP010802.1"/>
</dbReference>
<gene>
    <name evidence="2" type="ORF">DSOUD_1547</name>
</gene>
<dbReference type="InterPro" id="IPR035093">
    <property type="entry name" value="RelE/ParE_toxin_dom_sf"/>
</dbReference>
<proteinExistence type="predicted"/>
<reference evidence="2 3" key="1">
    <citation type="submission" date="2015-07" db="EMBL/GenBank/DDBJ databases">
        <title>Isolation and Genomic Characterization of a Novel Halophilic Metal-Reducing Deltaproteobacterium from the Deep Subsurface.</title>
        <authorList>
            <person name="Badalamenti J.P."/>
            <person name="Summers Z.M."/>
            <person name="Gralnick J.A."/>
            <person name="Bond D.R."/>
        </authorList>
    </citation>
    <scope>NUCLEOTIDE SEQUENCE [LARGE SCALE GENOMIC DNA]</scope>
    <source>
        <strain evidence="2 3">WTL</strain>
    </source>
</reference>
<dbReference type="Gene3D" id="3.30.2310.20">
    <property type="entry name" value="RelE-like"/>
    <property type="match status" value="1"/>
</dbReference>
<evidence type="ECO:0000313" key="2">
    <source>
        <dbReference type="EMBL" id="ALC16326.1"/>
    </source>
</evidence>
<name>A0A0M4D252_9BACT</name>
<dbReference type="Pfam" id="PF05016">
    <property type="entry name" value="ParE_toxin"/>
    <property type="match status" value="1"/>
</dbReference>
<sequence length="124" mass="14440">MKHAAVRVTRHFVENLDAIEAFLHEANAEPEFEALLDDLFKEVIPALERFPDLGSDFFRRRPSSREAADLAATLRARLGSGTTLRELVRGDYLLLYSRCDHELHLLAIKHHRQLSFDFSEFWEF</sequence>
<dbReference type="OrthoDB" id="5405593at2"/>
<dbReference type="AlphaFoldDB" id="A0A0M4D252"/>
<dbReference type="InterPro" id="IPR007712">
    <property type="entry name" value="RelE/ParE_toxin"/>
</dbReference>
<keyword evidence="3" id="KW-1185">Reference proteome</keyword>
<dbReference type="EMBL" id="CP010802">
    <property type="protein sequence ID" value="ALC16326.1"/>
    <property type="molecule type" value="Genomic_DNA"/>
</dbReference>
<evidence type="ECO:0000313" key="3">
    <source>
        <dbReference type="Proteomes" id="UP000057158"/>
    </source>
</evidence>
<dbReference type="STRING" id="1603606.DSOUD_1547"/>
<dbReference type="KEGG" id="des:DSOUD_1547"/>
<evidence type="ECO:0000256" key="1">
    <source>
        <dbReference type="ARBA" id="ARBA00022649"/>
    </source>
</evidence>